<dbReference type="PANTHER" id="PTHR24416">
    <property type="entry name" value="TYROSINE-PROTEIN KINASE RECEPTOR"/>
    <property type="match status" value="1"/>
</dbReference>
<feature type="compositionally biased region" description="Basic and acidic residues" evidence="18">
    <location>
        <begin position="1500"/>
        <end position="1514"/>
    </location>
</feature>
<keyword evidence="24" id="KW-1185">Reference proteome</keyword>
<feature type="compositionally biased region" description="Polar residues" evidence="18">
    <location>
        <begin position="1289"/>
        <end position="1299"/>
    </location>
</feature>
<evidence type="ECO:0000256" key="14">
    <source>
        <dbReference type="ARBA" id="ARBA00023180"/>
    </source>
</evidence>
<dbReference type="InterPro" id="IPR011009">
    <property type="entry name" value="Kinase-like_dom_sf"/>
</dbReference>
<keyword evidence="2" id="KW-1003">Cell membrane</keyword>
<dbReference type="InterPro" id="IPR008266">
    <property type="entry name" value="Tyr_kinase_AS"/>
</dbReference>
<evidence type="ECO:0000256" key="13">
    <source>
        <dbReference type="ARBA" id="ARBA00023170"/>
    </source>
</evidence>
<dbReference type="PRINTS" id="PR00109">
    <property type="entry name" value="TYRKINASE"/>
</dbReference>
<accession>A0AAD4R759</accession>
<keyword evidence="10 19" id="KW-0472">Membrane</keyword>
<evidence type="ECO:0000256" key="17">
    <source>
        <dbReference type="RuleBase" id="RU000312"/>
    </source>
</evidence>
<organism evidence="23 24">
    <name type="scientific">Ditylenchus destructor</name>
    <dbReference type="NCBI Taxonomy" id="166010"/>
    <lineage>
        <taxon>Eukaryota</taxon>
        <taxon>Metazoa</taxon>
        <taxon>Ecdysozoa</taxon>
        <taxon>Nematoda</taxon>
        <taxon>Chromadorea</taxon>
        <taxon>Rhabditida</taxon>
        <taxon>Tylenchina</taxon>
        <taxon>Tylenchomorpha</taxon>
        <taxon>Sphaerularioidea</taxon>
        <taxon>Anguinidae</taxon>
        <taxon>Anguininae</taxon>
        <taxon>Ditylenchus</taxon>
    </lineage>
</organism>
<dbReference type="SUPFAM" id="SSF56112">
    <property type="entry name" value="Protein kinase-like (PK-like)"/>
    <property type="match status" value="1"/>
</dbReference>
<dbReference type="GO" id="GO:0004714">
    <property type="term" value="F:transmembrane receptor protein tyrosine kinase activity"/>
    <property type="evidence" value="ECO:0007669"/>
    <property type="project" value="UniProtKB-EC"/>
</dbReference>
<protein>
    <recommendedName>
        <fullName evidence="17">Tyrosine-protein kinase receptor</fullName>
        <ecNumber evidence="17">2.7.10.1</ecNumber>
    </recommendedName>
</protein>
<evidence type="ECO:0000256" key="15">
    <source>
        <dbReference type="ARBA" id="ARBA00051243"/>
    </source>
</evidence>
<feature type="domain" description="MAM" evidence="22">
    <location>
        <begin position="311"/>
        <end position="520"/>
    </location>
</feature>
<dbReference type="GO" id="GO:0043235">
    <property type="term" value="C:receptor complex"/>
    <property type="evidence" value="ECO:0007669"/>
    <property type="project" value="TreeGrafter"/>
</dbReference>
<keyword evidence="6 16" id="KW-0547">Nucleotide-binding</keyword>
<dbReference type="PROSITE" id="PS00107">
    <property type="entry name" value="PROTEIN_KINASE_ATP"/>
    <property type="match status" value="1"/>
</dbReference>
<dbReference type="Pfam" id="PF12810">
    <property type="entry name" value="ALK_LTK_GRD"/>
    <property type="match status" value="1"/>
</dbReference>
<reference evidence="23" key="1">
    <citation type="submission" date="2022-01" db="EMBL/GenBank/DDBJ databases">
        <title>Genome Sequence Resource for Two Populations of Ditylenchus destructor, the Migratory Endoparasitic Phytonematode.</title>
        <authorList>
            <person name="Zhang H."/>
            <person name="Lin R."/>
            <person name="Xie B."/>
        </authorList>
    </citation>
    <scope>NUCLEOTIDE SEQUENCE</scope>
    <source>
        <strain evidence="23">BazhouSP</strain>
    </source>
</reference>
<sequence length="1534" mass="170048">MVPYLFRFFLLLSMYFLTYADDGCNFENVDECSWYFSNSHDLERVLSEYKEDFWIKPTFQILKAQRSSPTAVIPQRTLSSGSDDASKHGKYSNFYVVVSGGRNVSNHYAYFLSKKHSDDAAMIVSPFYEYTSPKCELLLRHRVLGEPGAELLVTTEQLTLSVLAHLPSFRNAHLPPANEAEDDDWIRPTLRARFQPEEGNEPWTTSRVAIGTFHYPTRIRLECHASGEDRPGVDLNVECHVDDLQLINCEEELHESTKCVDTKSERKYSCRAGGKQLCLKYDDLCDFHAECEHDEDESEDLHRCSLVPAGARCNFEELSLSAGCPNWRFFSGFSNTSTSNEKTHLVTLTTSDRRLQRGQAMARPGMPPSEYHYRGRLYRPGHFLFFSSYDHTTSSEHEIVYTYAVSPYFPPLSAPSYQKSSVSAGNCVVRFFYCRTGSSPFQVFLVSKDQPHESKPLWSPPKEEHTMDPCEWKRASAVIRPSSEIKMRHEYYLKLSFAKIAGSLGSIAIDDFSLTPNCFINLPPWKSRIFPSIFNASTCGFTGSEAPKVDICSELQPENAEQQKFPGNSEMSPLFTGNNKWIVSETTVYRVELYAASGGLLPSQSVNNRGGAIVANIRLNASDELSFIIGQQGQSPCDSGLPKLTSKMRSLRDIICSKRPKISDIEASGRDVSSIVGTGGGGATVLFINSRPAIVVGGGAGTFLELFESGSGHQHTIEGGLLDESSAKLNMSLPSVEWISGVGASLNPKPKLTENASQFCADCDMMNGHLVNNTRLYAGVCPRNRLWNITGGYGGGGASCGPGGGGGGGFTGGGGGHKAQGDGGTSAFLLPESDRFVWKSGFNPGSGRVIVRACPQQFCPVNSTCEFSPPSFDEPSEMFCVCLEGNESVPLNGTCPDYSNPLLFRLASRYLPFLILTLNILLFLLLFFLCYMCRGCLSANRRKKRCMDGHELLSIEGESSRCIGNKIIGNPIYETLQLAEYTHIPRNALQLDRIIGHGAFGEVYEGYYLNGPNQRTKVAIKSLPMESCSEILDDFETEAKLLSQFKHENIVTFYGVSFDQQPKYIVLEYLEGGDLKNFLRESRPKFSPTGTPVFQDHNLRMTDLVAMSLDVAKGAAHLEATKFVHRDLAARNCLLTSKRPGRVVKIADFGMARDIYRMNYYRKGGKAFLPVRWMPPEAFLDGIFTTKTDVWAFGVLLWEIFSMGYVPYSGRENHEVMKLVVAGDRLDPPIGILTEIYDVMLLCWNTEAEKRPTFMDLVDFFSTLLKRDDVVNEPLPQIRYRTLRDRLSATPSTTKTQDSVPLGEVDLANPPSSTISQATASTVITEGTSSTSYDSMPTTGDGICRNVFPPYQAKVANTLMKLEPSKHSMMEQHASVDGESPSSKSSGTDDSTLHGSAASTVRYQVRPTKMSTDDPPNKYWRNEDYPAPLSASAVAPPWRTETQPESERGSLPPLPPSANGTPPDRRKPPTPSPRWNSAARHFSFTISSQSPPPIDLSPSEEDRGSTKTEPSPKDNRKRPGIMLTTPQRQSSPLV</sequence>
<evidence type="ECO:0000256" key="6">
    <source>
        <dbReference type="ARBA" id="ARBA00022741"/>
    </source>
</evidence>
<evidence type="ECO:0000256" key="7">
    <source>
        <dbReference type="ARBA" id="ARBA00022777"/>
    </source>
</evidence>
<dbReference type="GO" id="GO:0005886">
    <property type="term" value="C:plasma membrane"/>
    <property type="evidence" value="ECO:0007669"/>
    <property type="project" value="UniProtKB-SubCell"/>
</dbReference>
<feature type="compositionally biased region" description="Polar residues" evidence="18">
    <location>
        <begin position="1524"/>
        <end position="1534"/>
    </location>
</feature>
<evidence type="ECO:0000256" key="19">
    <source>
        <dbReference type="SAM" id="Phobius"/>
    </source>
</evidence>
<dbReference type="InterPro" id="IPR020635">
    <property type="entry name" value="Tyr_kinase_cat_dom"/>
</dbReference>
<dbReference type="GO" id="GO:0045664">
    <property type="term" value="P:regulation of neuron differentiation"/>
    <property type="evidence" value="ECO:0007669"/>
    <property type="project" value="TreeGrafter"/>
</dbReference>
<feature type="binding site" evidence="16">
    <location>
        <position position="1021"/>
    </location>
    <ligand>
        <name>ATP</name>
        <dbReference type="ChEBI" id="CHEBI:30616"/>
    </ligand>
</feature>
<feature type="transmembrane region" description="Helical" evidence="19">
    <location>
        <begin position="910"/>
        <end position="933"/>
    </location>
</feature>
<keyword evidence="14" id="KW-0325">Glycoprotein</keyword>
<keyword evidence="3" id="KW-0808">Transferase</keyword>
<evidence type="ECO:0000256" key="3">
    <source>
        <dbReference type="ARBA" id="ARBA00022679"/>
    </source>
</evidence>
<evidence type="ECO:0000256" key="12">
    <source>
        <dbReference type="ARBA" id="ARBA00023157"/>
    </source>
</evidence>
<feature type="compositionally biased region" description="Low complexity" evidence="18">
    <location>
        <begin position="1377"/>
        <end position="1390"/>
    </location>
</feature>
<dbReference type="Gene3D" id="3.30.200.20">
    <property type="entry name" value="Phosphorylase Kinase, domain 1"/>
    <property type="match status" value="1"/>
</dbReference>
<keyword evidence="11" id="KW-0829">Tyrosine-protein kinase</keyword>
<evidence type="ECO:0000256" key="11">
    <source>
        <dbReference type="ARBA" id="ARBA00023137"/>
    </source>
</evidence>
<dbReference type="GO" id="GO:0005524">
    <property type="term" value="F:ATP binding"/>
    <property type="evidence" value="ECO:0007669"/>
    <property type="project" value="UniProtKB-UniRule"/>
</dbReference>
<dbReference type="PROSITE" id="PS00239">
    <property type="entry name" value="RECEPTOR_TYR_KIN_II"/>
    <property type="match status" value="1"/>
</dbReference>
<dbReference type="InterPro" id="IPR002011">
    <property type="entry name" value="Tyr_kinase_rcpt_2_CS"/>
</dbReference>
<dbReference type="PROSITE" id="PS00109">
    <property type="entry name" value="PROTEIN_KINASE_TYR"/>
    <property type="match status" value="1"/>
</dbReference>
<evidence type="ECO:0000256" key="20">
    <source>
        <dbReference type="SAM" id="SignalP"/>
    </source>
</evidence>
<evidence type="ECO:0000256" key="10">
    <source>
        <dbReference type="ARBA" id="ARBA00023136"/>
    </source>
</evidence>
<evidence type="ECO:0000313" key="23">
    <source>
        <dbReference type="EMBL" id="KAI1720639.1"/>
    </source>
</evidence>
<dbReference type="PROSITE" id="PS50011">
    <property type="entry name" value="PROTEIN_KINASE_DOM"/>
    <property type="match status" value="1"/>
</dbReference>
<keyword evidence="17" id="KW-0597">Phosphoprotein</keyword>
<evidence type="ECO:0000256" key="4">
    <source>
        <dbReference type="ARBA" id="ARBA00022692"/>
    </source>
</evidence>
<evidence type="ECO:0000256" key="18">
    <source>
        <dbReference type="SAM" id="MobiDB-lite"/>
    </source>
</evidence>
<comment type="subcellular location">
    <subcellularLocation>
        <location evidence="1">Cell membrane</location>
        <topology evidence="1">Single-pass type I membrane protein</topology>
    </subcellularLocation>
</comment>
<feature type="compositionally biased region" description="Low complexity" evidence="18">
    <location>
        <begin position="1426"/>
        <end position="1437"/>
    </location>
</feature>
<evidence type="ECO:0000259" key="21">
    <source>
        <dbReference type="PROSITE" id="PS50011"/>
    </source>
</evidence>
<dbReference type="Gene3D" id="2.60.120.200">
    <property type="match status" value="1"/>
</dbReference>
<comment type="caution">
    <text evidence="23">The sequence shown here is derived from an EMBL/GenBank/DDBJ whole genome shotgun (WGS) entry which is preliminary data.</text>
</comment>
<feature type="signal peptide" evidence="20">
    <location>
        <begin position="1"/>
        <end position="20"/>
    </location>
</feature>
<feature type="compositionally biased region" description="Basic and acidic residues" evidence="18">
    <location>
        <begin position="1367"/>
        <end position="1376"/>
    </location>
</feature>
<dbReference type="InterPro" id="IPR000998">
    <property type="entry name" value="MAM_dom"/>
</dbReference>
<dbReference type="InterPro" id="IPR055163">
    <property type="entry name" value="ALK/LTK-like_GRD"/>
</dbReference>
<dbReference type="InterPro" id="IPR000719">
    <property type="entry name" value="Prot_kinase_dom"/>
</dbReference>
<gene>
    <name evidence="23" type="ORF">DdX_04881</name>
</gene>
<dbReference type="EC" id="2.7.10.1" evidence="17"/>
<keyword evidence="8 16" id="KW-0067">ATP-binding</keyword>
<comment type="similarity">
    <text evidence="17">Belongs to the protein kinase superfamily. Tyr protein kinase family. Insulin receptor subfamily.</text>
</comment>
<comment type="catalytic activity">
    <reaction evidence="15 17">
        <text>L-tyrosyl-[protein] + ATP = O-phospho-L-tyrosyl-[protein] + ADP + H(+)</text>
        <dbReference type="Rhea" id="RHEA:10596"/>
        <dbReference type="Rhea" id="RHEA-COMP:10136"/>
        <dbReference type="Rhea" id="RHEA-COMP:20101"/>
        <dbReference type="ChEBI" id="CHEBI:15378"/>
        <dbReference type="ChEBI" id="CHEBI:30616"/>
        <dbReference type="ChEBI" id="CHEBI:46858"/>
        <dbReference type="ChEBI" id="CHEBI:61978"/>
        <dbReference type="ChEBI" id="CHEBI:456216"/>
        <dbReference type="EC" id="2.7.10.1"/>
    </reaction>
</comment>
<dbReference type="Gene3D" id="1.10.510.10">
    <property type="entry name" value="Transferase(Phosphotransferase) domain 1"/>
    <property type="match status" value="1"/>
</dbReference>
<feature type="region of interest" description="Disordered" evidence="18">
    <location>
        <begin position="1367"/>
        <end position="1534"/>
    </location>
</feature>
<dbReference type="InterPro" id="IPR001245">
    <property type="entry name" value="Ser-Thr/Tyr_kinase_cat_dom"/>
</dbReference>
<dbReference type="GO" id="GO:0007169">
    <property type="term" value="P:cell surface receptor protein tyrosine kinase signaling pathway"/>
    <property type="evidence" value="ECO:0007669"/>
    <property type="project" value="InterPro"/>
</dbReference>
<dbReference type="Proteomes" id="UP001201812">
    <property type="component" value="Unassembled WGS sequence"/>
</dbReference>
<dbReference type="EMBL" id="JAKKPZ010000005">
    <property type="protein sequence ID" value="KAI1720639.1"/>
    <property type="molecule type" value="Genomic_DNA"/>
</dbReference>
<feature type="chain" id="PRO_5042185669" description="Tyrosine-protein kinase receptor" evidence="20">
    <location>
        <begin position="21"/>
        <end position="1534"/>
    </location>
</feature>
<keyword evidence="7 23" id="KW-0418">Kinase</keyword>
<feature type="compositionally biased region" description="Basic and acidic residues" evidence="18">
    <location>
        <begin position="1411"/>
        <end position="1424"/>
    </location>
</feature>
<dbReference type="PROSITE" id="PS50060">
    <property type="entry name" value="MAM_2"/>
    <property type="match status" value="1"/>
</dbReference>
<feature type="domain" description="Protein kinase" evidence="21">
    <location>
        <begin position="989"/>
        <end position="1265"/>
    </location>
</feature>
<dbReference type="Pfam" id="PF07714">
    <property type="entry name" value="PK_Tyr_Ser-Thr"/>
    <property type="match status" value="1"/>
</dbReference>
<evidence type="ECO:0000256" key="8">
    <source>
        <dbReference type="ARBA" id="ARBA00022840"/>
    </source>
</evidence>
<dbReference type="PANTHER" id="PTHR24416:SF604">
    <property type="entry name" value="RECEPTOR PROTEIN-TYROSINE KINASE"/>
    <property type="match status" value="1"/>
</dbReference>
<keyword evidence="5 20" id="KW-0732">Signal</keyword>
<dbReference type="InterPro" id="IPR050122">
    <property type="entry name" value="RTK"/>
</dbReference>
<evidence type="ECO:0000256" key="5">
    <source>
        <dbReference type="ARBA" id="ARBA00022729"/>
    </source>
</evidence>
<feature type="compositionally biased region" description="Polar residues" evidence="18">
    <location>
        <begin position="1310"/>
        <end position="1337"/>
    </location>
</feature>
<dbReference type="FunFam" id="1.10.510.10:FF:000113">
    <property type="entry name" value="Tyrosine-protein kinase receptor"/>
    <property type="match status" value="1"/>
</dbReference>
<feature type="compositionally biased region" description="Polar residues" evidence="18">
    <location>
        <begin position="1393"/>
        <end position="1402"/>
    </location>
</feature>
<name>A0AAD4R759_9BILA</name>
<evidence type="ECO:0000256" key="2">
    <source>
        <dbReference type="ARBA" id="ARBA00022475"/>
    </source>
</evidence>
<evidence type="ECO:0000256" key="1">
    <source>
        <dbReference type="ARBA" id="ARBA00004251"/>
    </source>
</evidence>
<evidence type="ECO:0000259" key="22">
    <source>
        <dbReference type="PROSITE" id="PS50060"/>
    </source>
</evidence>
<feature type="region of interest" description="Disordered" evidence="18">
    <location>
        <begin position="1286"/>
        <end position="1337"/>
    </location>
</feature>
<keyword evidence="9 19" id="KW-1133">Transmembrane helix</keyword>
<dbReference type="SMART" id="SM00219">
    <property type="entry name" value="TyrKc"/>
    <property type="match status" value="1"/>
</dbReference>
<proteinExistence type="inferred from homology"/>
<keyword evidence="12" id="KW-1015">Disulfide bond</keyword>
<evidence type="ECO:0000313" key="24">
    <source>
        <dbReference type="Proteomes" id="UP001201812"/>
    </source>
</evidence>
<keyword evidence="4 17" id="KW-0812">Transmembrane</keyword>
<evidence type="ECO:0000256" key="16">
    <source>
        <dbReference type="PROSITE-ProRule" id="PRU10141"/>
    </source>
</evidence>
<keyword evidence="13 17" id="KW-0675">Receptor</keyword>
<evidence type="ECO:0000256" key="9">
    <source>
        <dbReference type="ARBA" id="ARBA00022989"/>
    </source>
</evidence>
<dbReference type="InterPro" id="IPR017441">
    <property type="entry name" value="Protein_kinase_ATP_BS"/>
</dbReference>